<sequence>MLKVRLSVLSFMEFAVWGAYLTSLGNFLFKNGLGDQIGWFYAIQGIVSLFMPTIVGIIADRWIQAQKMLSICHLIAGLFMLFAGLYCMSAGEVEFTPLFMLYTVSVAFFMPSIGLNNSVAFNALTKNGLDTVKAFPPIRTFGTIGFICAMLLVNFAGPADARFQTTYMQLFVSAAFSFIMMIYSLTMPVCPVSKGSADSSLAERLGLRAFSLFKDKKMAIFFIFSMMLGVSLQITNGYANPYITFFKEMPQYADAWAARNANALISLSQVSETLCILLIPFCLKRFGIKGVMLMSMFAWVMRFGFFGCGNPSSGLWLMVLSCIVYGIAFDFFNVSGGLYVDQKTDPSLRSSAQGLFMIMTNGFGATIGTLCAMYIVNHNVVATDPVEVQLEGWRASWYIFAAYALVVGVLFWVVFKDDDKNNAPSAKEVVSEESTDGGGMTDVKI</sequence>
<dbReference type="EMBL" id="SRYB01000040">
    <property type="protein sequence ID" value="TGY76477.1"/>
    <property type="molecule type" value="Genomic_DNA"/>
</dbReference>
<reference evidence="1" key="1">
    <citation type="submission" date="2019-04" db="EMBL/GenBank/DDBJ databases">
        <title>Microbes associate with the intestines of laboratory mice.</title>
        <authorList>
            <person name="Navarre W."/>
            <person name="Wong E."/>
            <person name="Huang K."/>
            <person name="Tropini C."/>
            <person name="Ng K."/>
            <person name="Yu B."/>
        </authorList>
    </citation>
    <scope>NUCLEOTIDE SEQUENCE</scope>
    <source>
        <strain evidence="1">NM04_E33</strain>
    </source>
</reference>
<evidence type="ECO:0000313" key="1">
    <source>
        <dbReference type="EMBL" id="TGY76477.1"/>
    </source>
</evidence>
<proteinExistence type="predicted"/>
<accession>A0AC61RBX6</accession>
<comment type="caution">
    <text evidence="1">The sequence shown here is derived from an EMBL/GenBank/DDBJ whole genome shotgun (WGS) entry which is preliminary data.</text>
</comment>
<keyword evidence="2" id="KW-1185">Reference proteome</keyword>
<protein>
    <submittedName>
        <fullName evidence="1">MFS transporter</fullName>
    </submittedName>
</protein>
<name>A0AC61RBX6_9BACT</name>
<dbReference type="Proteomes" id="UP000306319">
    <property type="component" value="Unassembled WGS sequence"/>
</dbReference>
<gene>
    <name evidence="1" type="ORF">E5331_18130</name>
</gene>
<organism evidence="1 2">
    <name type="scientific">Lepagella muris</name>
    <dbReference type="NCBI Taxonomy" id="3032870"/>
    <lineage>
        <taxon>Bacteria</taxon>
        <taxon>Pseudomonadati</taxon>
        <taxon>Bacteroidota</taxon>
        <taxon>Bacteroidia</taxon>
        <taxon>Bacteroidales</taxon>
        <taxon>Muribaculaceae</taxon>
        <taxon>Lepagella</taxon>
    </lineage>
</organism>
<evidence type="ECO:0000313" key="2">
    <source>
        <dbReference type="Proteomes" id="UP000306319"/>
    </source>
</evidence>